<keyword evidence="1" id="KW-0732">Signal</keyword>
<evidence type="ECO:0000256" key="1">
    <source>
        <dbReference type="SAM" id="SignalP"/>
    </source>
</evidence>
<gene>
    <name evidence="2" type="ORF">E6O75_ATG04052</name>
</gene>
<comment type="caution">
    <text evidence="2">The sequence shown here is derived from an EMBL/GenBank/DDBJ whole genome shotgun (WGS) entry which is preliminary data.</text>
</comment>
<dbReference type="EMBL" id="SNSC02000004">
    <property type="protein sequence ID" value="TID24847.1"/>
    <property type="molecule type" value="Genomic_DNA"/>
</dbReference>
<name>A0A4Z1P6T7_9PEZI</name>
<dbReference type="Proteomes" id="UP000298493">
    <property type="component" value="Unassembled WGS sequence"/>
</dbReference>
<reference evidence="2 3" key="1">
    <citation type="submission" date="2019-04" db="EMBL/GenBank/DDBJ databases">
        <title>High contiguity whole genome sequence and gene annotation resource for two Venturia nashicola isolates.</title>
        <authorList>
            <person name="Prokchorchik M."/>
            <person name="Won K."/>
            <person name="Lee Y."/>
            <person name="Choi E.D."/>
            <person name="Segonzac C."/>
            <person name="Sohn K.H."/>
        </authorList>
    </citation>
    <scope>NUCLEOTIDE SEQUENCE [LARGE SCALE GENOMIC DNA]</scope>
    <source>
        <strain evidence="2 3">PRI2</strain>
    </source>
</reference>
<evidence type="ECO:0000313" key="3">
    <source>
        <dbReference type="Proteomes" id="UP000298493"/>
    </source>
</evidence>
<sequence length="87" mass="9250">MNFTSATLVLAFLSITASAGSLTTCGVRYGGPGVCDEWDDKHKFTGKEQLCQSEHPCKNDGNGCTMTSPKPGSGQTLHDLRAVCSWP</sequence>
<keyword evidence="3" id="KW-1185">Reference proteome</keyword>
<feature type="chain" id="PRO_5021213416" evidence="1">
    <location>
        <begin position="20"/>
        <end position="87"/>
    </location>
</feature>
<accession>A0A4Z1P6T7</accession>
<organism evidence="2 3">
    <name type="scientific">Venturia nashicola</name>
    <dbReference type="NCBI Taxonomy" id="86259"/>
    <lineage>
        <taxon>Eukaryota</taxon>
        <taxon>Fungi</taxon>
        <taxon>Dikarya</taxon>
        <taxon>Ascomycota</taxon>
        <taxon>Pezizomycotina</taxon>
        <taxon>Dothideomycetes</taxon>
        <taxon>Pleosporomycetidae</taxon>
        <taxon>Venturiales</taxon>
        <taxon>Venturiaceae</taxon>
        <taxon>Venturia</taxon>
    </lineage>
</organism>
<proteinExistence type="predicted"/>
<feature type="signal peptide" evidence="1">
    <location>
        <begin position="1"/>
        <end position="19"/>
    </location>
</feature>
<protein>
    <submittedName>
        <fullName evidence="2">Uncharacterized protein</fullName>
    </submittedName>
</protein>
<evidence type="ECO:0000313" key="2">
    <source>
        <dbReference type="EMBL" id="TID24847.1"/>
    </source>
</evidence>
<dbReference type="AlphaFoldDB" id="A0A4Z1P6T7"/>